<dbReference type="HOGENOM" id="CLU_147949_0_0_6"/>
<keyword evidence="3" id="KW-1185">Reference proteome</keyword>
<feature type="compositionally biased region" description="Low complexity" evidence="1">
    <location>
        <begin position="12"/>
        <end position="24"/>
    </location>
</feature>
<protein>
    <submittedName>
        <fullName evidence="2">Uncharacterized protein</fullName>
    </submittedName>
</protein>
<dbReference type="EMBL" id="CP008884">
    <property type="protein sequence ID" value="AIF47959.1"/>
    <property type="molecule type" value="Genomic_DNA"/>
</dbReference>
<name>A0A075K183_9GAMM</name>
<reference evidence="2 3" key="1">
    <citation type="submission" date="2014-07" db="EMBL/GenBank/DDBJ databases">
        <title>Complete Genome Sequence of Dyella japonica Strain A8 Isolated from Malaysian Tropical Soil.</title>
        <authorList>
            <person name="Hui R.K.H."/>
            <person name="Chen J.-W."/>
            <person name="Chan K.-G."/>
            <person name="Leung F.C.C."/>
        </authorList>
    </citation>
    <scope>NUCLEOTIDE SEQUENCE [LARGE SCALE GENOMIC DNA]</scope>
    <source>
        <strain evidence="2 3">A8</strain>
    </source>
</reference>
<gene>
    <name evidence="2" type="ORF">HY57_12155</name>
</gene>
<dbReference type="KEGG" id="dja:HY57_12155"/>
<evidence type="ECO:0000256" key="1">
    <source>
        <dbReference type="SAM" id="MobiDB-lite"/>
    </source>
</evidence>
<evidence type="ECO:0000313" key="3">
    <source>
        <dbReference type="Proteomes" id="UP000027987"/>
    </source>
</evidence>
<evidence type="ECO:0000313" key="2">
    <source>
        <dbReference type="EMBL" id="AIF47959.1"/>
    </source>
</evidence>
<dbReference type="Proteomes" id="UP000027987">
    <property type="component" value="Chromosome"/>
</dbReference>
<feature type="region of interest" description="Disordered" evidence="1">
    <location>
        <begin position="1"/>
        <end position="26"/>
    </location>
</feature>
<organism evidence="2 3">
    <name type="scientific">Dyella japonica A8</name>
    <dbReference type="NCBI Taxonomy" id="1217721"/>
    <lineage>
        <taxon>Bacteria</taxon>
        <taxon>Pseudomonadati</taxon>
        <taxon>Pseudomonadota</taxon>
        <taxon>Gammaproteobacteria</taxon>
        <taxon>Lysobacterales</taxon>
        <taxon>Rhodanobacteraceae</taxon>
        <taxon>Dyella</taxon>
    </lineage>
</organism>
<dbReference type="PATRIC" id="fig|1217721.7.peg.2505"/>
<proteinExistence type="predicted"/>
<sequence>MDTPTGPVTLLPSASSAPDAVSPATGGDEAVIRQVGAVIRRHQLTSLADTCLDYLVDNADGATVNVDVHEKHDTVCGGDPETSPRLFSFKLDRASGQLTTDALDLADGDFQPIQ</sequence>
<dbReference type="AlphaFoldDB" id="A0A075K183"/>
<dbReference type="STRING" id="1217721.HY57_12155"/>
<accession>A0A075K183</accession>